<dbReference type="AlphaFoldDB" id="A0A509EAK2"/>
<keyword evidence="4" id="KW-1185">Reference proteome</keyword>
<dbReference type="Proteomes" id="UP000410984">
    <property type="component" value="Unassembled WGS sequence"/>
</dbReference>
<evidence type="ECO:0000313" key="3">
    <source>
        <dbReference type="EMBL" id="VUD71182.1"/>
    </source>
</evidence>
<dbReference type="OrthoDB" id="9798237at2"/>
<dbReference type="PANTHER" id="PTHR30007">
    <property type="entry name" value="PHP DOMAIN PROTEIN"/>
    <property type="match status" value="1"/>
</dbReference>
<dbReference type="InterPro" id="IPR025668">
    <property type="entry name" value="Tnp_DDE_dom"/>
</dbReference>
<sequence>MRCMSFVQRPDVPSPSPFLGPPVTPDRLAQDAGDLLGRVRLSQELEAVGTLLRQDVAVVRSATGDSVDLAYVDQGFTGKRAAKVAADRGITLEVVKLPEAKRGFDLLPRRWVVERTFAWMARFRRLACDYGRLPATLAGPQLVAFSLLLLRRAADFAAVRTSL</sequence>
<proteinExistence type="predicted"/>
<dbReference type="Pfam" id="PF13586">
    <property type="entry name" value="DDE_Tnp_1_2"/>
    <property type="match status" value="1"/>
</dbReference>
<feature type="region of interest" description="Disordered" evidence="1">
    <location>
        <begin position="1"/>
        <end position="22"/>
    </location>
</feature>
<evidence type="ECO:0000259" key="2">
    <source>
        <dbReference type="Pfam" id="PF13586"/>
    </source>
</evidence>
<protein>
    <recommendedName>
        <fullName evidence="2">Transposase DDE domain-containing protein</fullName>
    </recommendedName>
</protein>
<dbReference type="PANTHER" id="PTHR30007:SF0">
    <property type="entry name" value="TRANSPOSASE"/>
    <property type="match status" value="1"/>
</dbReference>
<evidence type="ECO:0000256" key="1">
    <source>
        <dbReference type="SAM" id="MobiDB-lite"/>
    </source>
</evidence>
<gene>
    <name evidence="3" type="ORF">MET9862_01759</name>
</gene>
<feature type="domain" description="Transposase DDE" evidence="2">
    <location>
        <begin position="72"/>
        <end position="147"/>
    </location>
</feature>
<name>A0A509EAK2_9HYPH</name>
<reference evidence="3 4" key="1">
    <citation type="submission" date="2019-06" db="EMBL/GenBank/DDBJ databases">
        <authorList>
            <person name="Rodrigo-Torres L."/>
            <person name="Arahal R. D."/>
            <person name="Lucena T."/>
        </authorList>
    </citation>
    <scope>NUCLEOTIDE SEQUENCE [LARGE SCALE GENOMIC DNA]</scope>
    <source>
        <strain evidence="3 4">SB0023/3</strain>
    </source>
</reference>
<accession>A0A509EAK2</accession>
<organism evidence="3 4">
    <name type="scientific">Methylobacterium symbioticum</name>
    <dbReference type="NCBI Taxonomy" id="2584084"/>
    <lineage>
        <taxon>Bacteria</taxon>
        <taxon>Pseudomonadati</taxon>
        <taxon>Pseudomonadota</taxon>
        <taxon>Alphaproteobacteria</taxon>
        <taxon>Hyphomicrobiales</taxon>
        <taxon>Methylobacteriaceae</taxon>
        <taxon>Methylobacterium</taxon>
    </lineage>
</organism>
<evidence type="ECO:0000313" key="4">
    <source>
        <dbReference type="Proteomes" id="UP000410984"/>
    </source>
</evidence>
<feature type="compositionally biased region" description="Pro residues" evidence="1">
    <location>
        <begin position="12"/>
        <end position="22"/>
    </location>
</feature>
<dbReference type="EMBL" id="CABFPH010000018">
    <property type="protein sequence ID" value="VUD71182.1"/>
    <property type="molecule type" value="Genomic_DNA"/>
</dbReference>